<accession>A0A0B7HZQ6</accession>
<evidence type="ECO:0000256" key="3">
    <source>
        <dbReference type="ARBA" id="ARBA00022692"/>
    </source>
</evidence>
<dbReference type="InterPro" id="IPR036458">
    <property type="entry name" value="Na:dicarbo_symporter_sf"/>
</dbReference>
<evidence type="ECO:0000256" key="6">
    <source>
        <dbReference type="ARBA" id="ARBA00023136"/>
    </source>
</evidence>
<proteinExistence type="predicted"/>
<feature type="transmembrane region" description="Helical" evidence="8">
    <location>
        <begin position="234"/>
        <end position="258"/>
    </location>
</feature>
<evidence type="ECO:0000313" key="10">
    <source>
        <dbReference type="EMBL" id="ATA92940.1"/>
    </source>
</evidence>
<dbReference type="SUPFAM" id="SSF118215">
    <property type="entry name" value="Proton glutamate symport protein"/>
    <property type="match status" value="1"/>
</dbReference>
<dbReference type="Pfam" id="PF00375">
    <property type="entry name" value="SDF"/>
    <property type="match status" value="1"/>
</dbReference>
<reference evidence="11 12" key="2">
    <citation type="submission" date="2017-06" db="EMBL/GenBank/DDBJ databases">
        <title>Capnocytophaga spp. assemblies.</title>
        <authorList>
            <person name="Gulvik C.A."/>
        </authorList>
    </citation>
    <scope>NUCLEOTIDE SEQUENCE [LARGE SCALE GENOMIC DNA]</scope>
    <source>
        <strain evidence="12">H3936</strain>
        <strain evidence="11">H5594</strain>
    </source>
</reference>
<evidence type="ECO:0000313" key="11">
    <source>
        <dbReference type="Proteomes" id="UP000243136"/>
    </source>
</evidence>
<feature type="transmembrane region" description="Helical" evidence="8">
    <location>
        <begin position="41"/>
        <end position="62"/>
    </location>
</feature>
<keyword evidence="4" id="KW-0769">Symport</keyword>
<dbReference type="InterPro" id="IPR001991">
    <property type="entry name" value="Na-dicarboxylate_symporter"/>
</dbReference>
<evidence type="ECO:0000313" key="9">
    <source>
        <dbReference type="EMBL" id="ATA90796.1"/>
    </source>
</evidence>
<dbReference type="GO" id="GO:1902475">
    <property type="term" value="P:L-alpha-amino acid transmembrane transport"/>
    <property type="evidence" value="ECO:0007669"/>
    <property type="project" value="UniProtKB-ARBA"/>
</dbReference>
<dbReference type="InterPro" id="IPR050746">
    <property type="entry name" value="DAACS"/>
</dbReference>
<protein>
    <submittedName>
        <fullName evidence="9">Dicarboxylate/amino acid:cation symporter</fullName>
    </submittedName>
</protein>
<feature type="transmembrane region" description="Helical" evidence="8">
    <location>
        <begin position="347"/>
        <end position="373"/>
    </location>
</feature>
<dbReference type="EMBL" id="CP022389">
    <property type="protein sequence ID" value="ATA92940.1"/>
    <property type="molecule type" value="Genomic_DNA"/>
</dbReference>
<evidence type="ECO:0000256" key="4">
    <source>
        <dbReference type="ARBA" id="ARBA00022847"/>
    </source>
</evidence>
<keyword evidence="7" id="KW-0325">Glycoprotein</keyword>
<dbReference type="PROSITE" id="PS00714">
    <property type="entry name" value="NA_DICARBOXYL_SYMP_2"/>
    <property type="match status" value="1"/>
</dbReference>
<sequence length="426" mass="46146">MKKIALYWQIIIGMILGVLLALLMLQFSWGKDWVLDYIKPFGVMFLNALKLIAVPLILASLIKGISDLKDIAKFSKIGIRAISIYMITTIMAVTLGLLVANAVKPGEALTAETRQELVQNYKQQADSNISKAQQQKEARPLDALQNIIPDNIVKSASNNINMLQIIFCAIFFGIAMILVPEEKARPVKAFFDSMNDIILKIIDLVMMLAPFGVFALICGLIVEVPNKEVIQALALYAFSVFLGLTLIIVIYLIIIYFYTKKTPLFFLKNMAPVQLLAFSTSSSSATLPVTMERVEDYLGVEEEVSSFVLPMGATVNMDGTSLYLAVAAVFIAQAFGMNLSLEAQLGIVATATLSSIGTAGVPGASVTMLVIILEQAGIPEAGLALIFAVDRPLDMLRTVVNVTGDAAVSMVVAKSVGKLGEPKKKD</sequence>
<dbReference type="Proteomes" id="UP000243753">
    <property type="component" value="Chromosome"/>
</dbReference>
<evidence type="ECO:0000256" key="5">
    <source>
        <dbReference type="ARBA" id="ARBA00022989"/>
    </source>
</evidence>
<gene>
    <name evidence="10" type="ORF">CGC54_00505</name>
    <name evidence="9" type="ORF">CGC56_00565</name>
</gene>
<evidence type="ECO:0000256" key="1">
    <source>
        <dbReference type="ARBA" id="ARBA00004141"/>
    </source>
</evidence>
<feature type="transmembrane region" description="Helical" evidence="8">
    <location>
        <begin position="7"/>
        <end position="29"/>
    </location>
</feature>
<name>A0A0B7HZQ6_9FLAO</name>
<keyword evidence="3 8" id="KW-0812">Transmembrane</keyword>
<comment type="subcellular location">
    <subcellularLocation>
        <location evidence="1">Membrane</location>
        <topology evidence="1">Multi-pass membrane protein</topology>
    </subcellularLocation>
</comment>
<evidence type="ECO:0000256" key="8">
    <source>
        <dbReference type="SAM" id="Phobius"/>
    </source>
</evidence>
<evidence type="ECO:0000256" key="7">
    <source>
        <dbReference type="ARBA" id="ARBA00023180"/>
    </source>
</evidence>
<dbReference type="InterPro" id="IPR018107">
    <property type="entry name" value="Na-dicarboxylate_symporter_CS"/>
</dbReference>
<organism evidence="9 11">
    <name type="scientific">Capnocytophaga canimorsus</name>
    <dbReference type="NCBI Taxonomy" id="28188"/>
    <lineage>
        <taxon>Bacteria</taxon>
        <taxon>Pseudomonadati</taxon>
        <taxon>Bacteroidota</taxon>
        <taxon>Flavobacteriia</taxon>
        <taxon>Flavobacteriales</taxon>
        <taxon>Flavobacteriaceae</taxon>
        <taxon>Capnocytophaga</taxon>
    </lineage>
</organism>
<dbReference type="Proteomes" id="UP000243136">
    <property type="component" value="Chromosome"/>
</dbReference>
<dbReference type="GO" id="GO:0015293">
    <property type="term" value="F:symporter activity"/>
    <property type="evidence" value="ECO:0007669"/>
    <property type="project" value="UniProtKB-KW"/>
</dbReference>
<feature type="transmembrane region" description="Helical" evidence="8">
    <location>
        <begin position="321"/>
        <end position="341"/>
    </location>
</feature>
<dbReference type="GO" id="GO:0016020">
    <property type="term" value="C:membrane"/>
    <property type="evidence" value="ECO:0007669"/>
    <property type="project" value="UniProtKB-SubCell"/>
</dbReference>
<dbReference type="AlphaFoldDB" id="A0A0B7HZQ6"/>
<dbReference type="PANTHER" id="PTHR11958">
    <property type="entry name" value="SODIUM/DICARBOXYLATE SYMPORTER-RELATED"/>
    <property type="match status" value="1"/>
</dbReference>
<dbReference type="RefSeq" id="WP_013997054.1">
    <property type="nucleotide sequence ID" value="NZ_BOQI01000013.1"/>
</dbReference>
<evidence type="ECO:0000313" key="12">
    <source>
        <dbReference type="Proteomes" id="UP000243753"/>
    </source>
</evidence>
<keyword evidence="5 8" id="KW-1133">Transmembrane helix</keyword>
<feature type="transmembrane region" description="Helical" evidence="8">
    <location>
        <begin position="82"/>
        <end position="103"/>
    </location>
</feature>
<feature type="transmembrane region" description="Helical" evidence="8">
    <location>
        <begin position="162"/>
        <end position="180"/>
    </location>
</feature>
<reference evidence="9" key="1">
    <citation type="journal article" date="2017" name="Genome Announc.">
        <title>Twelve Complete Reference Genomes of Clinical Isolates in the Capnocytophaga Genus.</title>
        <authorList>
            <person name="Villarma A."/>
            <person name="Gulvik C.A."/>
            <person name="Rowe L.A."/>
            <person name="Sheth M."/>
            <person name="Juieng P."/>
            <person name="Nicholson A.C."/>
            <person name="Loparev V.N."/>
            <person name="McQuiston J.R."/>
        </authorList>
    </citation>
    <scope>NUCLEOTIDE SEQUENCE</scope>
    <source>
        <strain evidence="10">H3936</strain>
        <strain evidence="9">H5594</strain>
    </source>
</reference>
<feature type="transmembrane region" description="Helical" evidence="8">
    <location>
        <begin position="201"/>
        <end position="222"/>
    </location>
</feature>
<keyword evidence="2" id="KW-0813">Transport</keyword>
<evidence type="ECO:0000256" key="2">
    <source>
        <dbReference type="ARBA" id="ARBA00022448"/>
    </source>
</evidence>
<dbReference type="EMBL" id="CP022388">
    <property type="protein sequence ID" value="ATA90796.1"/>
    <property type="molecule type" value="Genomic_DNA"/>
</dbReference>
<dbReference type="Gene3D" id="1.10.3860.10">
    <property type="entry name" value="Sodium:dicarboxylate symporter"/>
    <property type="match status" value="1"/>
</dbReference>
<dbReference type="PRINTS" id="PR00173">
    <property type="entry name" value="EDTRNSPORT"/>
</dbReference>
<dbReference type="OMA" id="TWTKEID"/>
<keyword evidence="6 8" id="KW-0472">Membrane</keyword>
<dbReference type="PANTHER" id="PTHR11958:SF63">
    <property type="entry name" value="AMINO ACID TRANSPORTER"/>
    <property type="match status" value="1"/>
</dbReference>